<dbReference type="PANTHER" id="PTHR43176">
    <property type="entry name" value="3-HYDROXYISOBUTYRYL-COA HYDROLASE-RELATED"/>
    <property type="match status" value="1"/>
</dbReference>
<feature type="region of interest" description="Disordered" evidence="2">
    <location>
        <begin position="505"/>
        <end position="526"/>
    </location>
</feature>
<evidence type="ECO:0000256" key="1">
    <source>
        <dbReference type="ARBA" id="ARBA00022801"/>
    </source>
</evidence>
<accession>A0A9K3LIF3</accession>
<feature type="domain" description="Enoyl-CoA hydratase/isomerase" evidence="3">
    <location>
        <begin position="195"/>
        <end position="320"/>
    </location>
</feature>
<feature type="domain" description="Enoyl-CoA hydratase/isomerase" evidence="3">
    <location>
        <begin position="392"/>
        <end position="536"/>
    </location>
</feature>
<dbReference type="AlphaFoldDB" id="A0A9K3LIF3"/>
<name>A0A9K3LIF3_9STRA</name>
<reference evidence="4" key="1">
    <citation type="journal article" date="2021" name="Sci. Rep.">
        <title>Diploid genomic architecture of Nitzschia inconspicua, an elite biomass production diatom.</title>
        <authorList>
            <person name="Oliver A."/>
            <person name="Podell S."/>
            <person name="Pinowska A."/>
            <person name="Traller J.C."/>
            <person name="Smith S.R."/>
            <person name="McClure R."/>
            <person name="Beliaev A."/>
            <person name="Bohutskyi P."/>
            <person name="Hill E.A."/>
            <person name="Rabines A."/>
            <person name="Zheng H."/>
            <person name="Allen L.Z."/>
            <person name="Kuo A."/>
            <person name="Grigoriev I.V."/>
            <person name="Allen A.E."/>
            <person name="Hazlebeck D."/>
            <person name="Allen E.E."/>
        </authorList>
    </citation>
    <scope>NUCLEOTIDE SEQUENCE</scope>
    <source>
        <strain evidence="4">Hildebrandi</strain>
    </source>
</reference>
<evidence type="ECO:0000313" key="4">
    <source>
        <dbReference type="EMBL" id="KAG7362193.1"/>
    </source>
</evidence>
<evidence type="ECO:0000256" key="2">
    <source>
        <dbReference type="SAM" id="MobiDB-lite"/>
    </source>
</evidence>
<organism evidence="4 5">
    <name type="scientific">Nitzschia inconspicua</name>
    <dbReference type="NCBI Taxonomy" id="303405"/>
    <lineage>
        <taxon>Eukaryota</taxon>
        <taxon>Sar</taxon>
        <taxon>Stramenopiles</taxon>
        <taxon>Ochrophyta</taxon>
        <taxon>Bacillariophyta</taxon>
        <taxon>Bacillariophyceae</taxon>
        <taxon>Bacillariophycidae</taxon>
        <taxon>Bacillariales</taxon>
        <taxon>Bacillariaceae</taxon>
        <taxon>Nitzschia</taxon>
    </lineage>
</organism>
<dbReference type="InterPro" id="IPR032259">
    <property type="entry name" value="HIBYL-CoA-H"/>
</dbReference>
<comment type="caution">
    <text evidence="4">The sequence shown here is derived from an EMBL/GenBank/DDBJ whole genome shotgun (WGS) entry which is preliminary data.</text>
</comment>
<protein>
    <submittedName>
        <fullName evidence="4">Enoyl-CoA hydratase/isomerase</fullName>
    </submittedName>
</protein>
<gene>
    <name evidence="4" type="ORF">IV203_025859</name>
</gene>
<dbReference type="Pfam" id="PF16113">
    <property type="entry name" value="ECH_2"/>
    <property type="match status" value="2"/>
</dbReference>
<dbReference type="PANTHER" id="PTHR43176:SF3">
    <property type="entry name" value="3-HYDROXYISOBUTYRYL-COA HYDROLASE, MITOCHONDRIAL"/>
    <property type="match status" value="1"/>
</dbReference>
<evidence type="ECO:0000259" key="3">
    <source>
        <dbReference type="Pfam" id="PF16113"/>
    </source>
</evidence>
<dbReference type="GO" id="GO:0003860">
    <property type="term" value="F:3-hydroxyisobutyryl-CoA hydrolase activity"/>
    <property type="evidence" value="ECO:0007669"/>
    <property type="project" value="InterPro"/>
</dbReference>
<reference evidence="4" key="2">
    <citation type="submission" date="2021-04" db="EMBL/GenBank/DDBJ databases">
        <authorList>
            <person name="Podell S."/>
        </authorList>
    </citation>
    <scope>NUCLEOTIDE SEQUENCE</scope>
    <source>
        <strain evidence="4">Hildebrandi</strain>
    </source>
</reference>
<keyword evidence="1" id="KW-0378">Hydrolase</keyword>
<dbReference type="InterPro" id="IPR045004">
    <property type="entry name" value="ECH_dom"/>
</dbReference>
<sequence length="545" mass="59692">MVRAVASRVAIRPRISKAMAQEAAAESLRIQDLAESAGVPLSVKDIPTRASDNFTDSAVFTKLSTASVALRPMGNSRRLFLLDPHLSASEMEGLAYRIDALSKSDSINSLLIATDDKVDVGSYGNCLPRYITERKEMNLDGISLDMDPAPHHTWYVAGGYNPLDVDPKNSEQIDYLVDSMSKLAKAILGAADGTKVPIITMPHGAITDGGYAFGMGAYMLATQETSFRILNPSRGLSLDPIGYSYMLPRLGWEFGQESKDFQGCGQILALAGYEADSFDMVSTGLATHLATDSGILSALEEDLATLEPWNQQNLVRTPKRSYADVFYPREYPRPDPNQRFRNKTVAYLIDQVSDMSADPSNEFPFDYSAIYEGCDASLDTDQVPWETGFFSSPLVDMAAALDDVFRKEDSLEGLMERLRELGAGAETAALLNSNNADDVSVASVAKDLVERMDRQSPLALRVVYQLMKMGRMSLATMENCMEREAKAQRTLLAGPDFANWQAHVRKHGGDESKAPPFGGWQHSSVKEVTAEEVDRVLSDAVSSRS</sequence>
<proteinExistence type="predicted"/>
<evidence type="ECO:0000313" key="5">
    <source>
        <dbReference type="Proteomes" id="UP000693970"/>
    </source>
</evidence>
<keyword evidence="5" id="KW-1185">Reference proteome</keyword>
<dbReference type="EMBL" id="JAGRRH010000012">
    <property type="protein sequence ID" value="KAG7362193.1"/>
    <property type="molecule type" value="Genomic_DNA"/>
</dbReference>
<dbReference type="GO" id="GO:0006574">
    <property type="term" value="P:L-valine catabolic process"/>
    <property type="evidence" value="ECO:0007669"/>
    <property type="project" value="TreeGrafter"/>
</dbReference>
<dbReference type="OrthoDB" id="16820at2759"/>
<dbReference type="Proteomes" id="UP000693970">
    <property type="component" value="Unassembled WGS sequence"/>
</dbReference>